<dbReference type="PANTHER" id="PTHR40780">
    <property type="entry name" value="DUF3669 DOMAIN-CONTAINING PROTEIN"/>
    <property type="match status" value="1"/>
</dbReference>
<dbReference type="AlphaFoldDB" id="A0AAV9GYN8"/>
<proteinExistence type="predicted"/>
<accession>A0AAV9GYN8</accession>
<gene>
    <name evidence="2" type="ORF">QBC34DRAFT_454293</name>
</gene>
<dbReference type="Proteomes" id="UP001321760">
    <property type="component" value="Unassembled WGS sequence"/>
</dbReference>
<dbReference type="EMBL" id="MU865922">
    <property type="protein sequence ID" value="KAK4452889.1"/>
    <property type="molecule type" value="Genomic_DNA"/>
</dbReference>
<comment type="caution">
    <text evidence="2">The sequence shown here is derived from an EMBL/GenBank/DDBJ whole genome shotgun (WGS) entry which is preliminary data.</text>
</comment>
<keyword evidence="3" id="KW-1185">Reference proteome</keyword>
<evidence type="ECO:0008006" key="4">
    <source>
        <dbReference type="Google" id="ProtNLM"/>
    </source>
</evidence>
<evidence type="ECO:0000313" key="2">
    <source>
        <dbReference type="EMBL" id="KAK4452889.1"/>
    </source>
</evidence>
<reference evidence="2" key="2">
    <citation type="submission" date="2023-05" db="EMBL/GenBank/DDBJ databases">
        <authorList>
            <consortium name="Lawrence Berkeley National Laboratory"/>
            <person name="Steindorff A."/>
            <person name="Hensen N."/>
            <person name="Bonometti L."/>
            <person name="Westerberg I."/>
            <person name="Brannstrom I.O."/>
            <person name="Guillou S."/>
            <person name="Cros-Aarteil S."/>
            <person name="Calhoun S."/>
            <person name="Haridas S."/>
            <person name="Kuo A."/>
            <person name="Mondo S."/>
            <person name="Pangilinan J."/>
            <person name="Riley R."/>
            <person name="Labutti K."/>
            <person name="Andreopoulos B."/>
            <person name="Lipzen A."/>
            <person name="Chen C."/>
            <person name="Yanf M."/>
            <person name="Daum C."/>
            <person name="Ng V."/>
            <person name="Clum A."/>
            <person name="Ohm R."/>
            <person name="Martin F."/>
            <person name="Silar P."/>
            <person name="Natvig D."/>
            <person name="Lalanne C."/>
            <person name="Gautier V."/>
            <person name="Ament-Velasquez S.L."/>
            <person name="Kruys A."/>
            <person name="Hutchinson M.I."/>
            <person name="Powell A.J."/>
            <person name="Barry K."/>
            <person name="Miller A.N."/>
            <person name="Grigoriev I.V."/>
            <person name="Debuchy R."/>
            <person name="Gladieux P."/>
            <person name="Thoren M.H."/>
            <person name="Johannesson H."/>
        </authorList>
    </citation>
    <scope>NUCLEOTIDE SEQUENCE</scope>
    <source>
        <strain evidence="2">PSN243</strain>
    </source>
</reference>
<reference evidence="2" key="1">
    <citation type="journal article" date="2023" name="Mol. Phylogenet. Evol.">
        <title>Genome-scale phylogeny and comparative genomics of the fungal order Sordariales.</title>
        <authorList>
            <person name="Hensen N."/>
            <person name="Bonometti L."/>
            <person name="Westerberg I."/>
            <person name="Brannstrom I.O."/>
            <person name="Guillou S."/>
            <person name="Cros-Aarteil S."/>
            <person name="Calhoun S."/>
            <person name="Haridas S."/>
            <person name="Kuo A."/>
            <person name="Mondo S."/>
            <person name="Pangilinan J."/>
            <person name="Riley R."/>
            <person name="LaButti K."/>
            <person name="Andreopoulos B."/>
            <person name="Lipzen A."/>
            <person name="Chen C."/>
            <person name="Yan M."/>
            <person name="Daum C."/>
            <person name="Ng V."/>
            <person name="Clum A."/>
            <person name="Steindorff A."/>
            <person name="Ohm R.A."/>
            <person name="Martin F."/>
            <person name="Silar P."/>
            <person name="Natvig D.O."/>
            <person name="Lalanne C."/>
            <person name="Gautier V."/>
            <person name="Ament-Velasquez S.L."/>
            <person name="Kruys A."/>
            <person name="Hutchinson M.I."/>
            <person name="Powell A.J."/>
            <person name="Barry K."/>
            <person name="Miller A.N."/>
            <person name="Grigoriev I.V."/>
            <person name="Debuchy R."/>
            <person name="Gladieux P."/>
            <person name="Hiltunen Thoren M."/>
            <person name="Johannesson H."/>
        </authorList>
    </citation>
    <scope>NUCLEOTIDE SEQUENCE</scope>
    <source>
        <strain evidence="2">PSN243</strain>
    </source>
</reference>
<feature type="compositionally biased region" description="Pro residues" evidence="1">
    <location>
        <begin position="34"/>
        <end position="45"/>
    </location>
</feature>
<feature type="compositionally biased region" description="Polar residues" evidence="1">
    <location>
        <begin position="7"/>
        <end position="27"/>
    </location>
</feature>
<sequence length="402" mass="45011">MPPIPSSPGNDEIASTRSLWNLTNPLDPTTPAQPALPEPPIPELPSPRGRQLPTRPRHEERSPTPVSPAINIGQDLQAIIYSLPDFPETAFKKERPGNAGNLTNLDREWKIHLVVEAAWEGYTWAPQGGGFPPPGTSASHQKKVLLNVRVPMLVKYYSANGARQTLWRYGYPAGDSDPTSVVEMERIEPLSREERERFARQVYEGDVVEEVLSYGPNEHCLVRPYLGKHSGGFGLLGREASMRNLPVYLDDLEKLGEDVEYIAREMGRAFGVMHWGAGVDGDDVEFVLGTSVLQLHGCYPPHRGPIRNFRTTGLWLLGFRQCKTVDLHKPADVVYQAFSSAMVTGNNQLFIPSVGDGPLWNNFSHGYTQAAEKVIYERRLGERFSAKAFLEFYKEYAWDIRG</sequence>
<feature type="region of interest" description="Disordered" evidence="1">
    <location>
        <begin position="1"/>
        <end position="69"/>
    </location>
</feature>
<dbReference type="PANTHER" id="PTHR40780:SF2">
    <property type="entry name" value="DUF3669 DOMAIN-CONTAINING PROTEIN"/>
    <property type="match status" value="1"/>
</dbReference>
<protein>
    <recommendedName>
        <fullName evidence="4">DUF3669 domain-containing protein</fullName>
    </recommendedName>
</protein>
<evidence type="ECO:0000313" key="3">
    <source>
        <dbReference type="Proteomes" id="UP001321760"/>
    </source>
</evidence>
<name>A0AAV9GYN8_9PEZI</name>
<evidence type="ECO:0000256" key="1">
    <source>
        <dbReference type="SAM" id="MobiDB-lite"/>
    </source>
</evidence>
<organism evidence="2 3">
    <name type="scientific">Podospora aff. communis PSN243</name>
    <dbReference type="NCBI Taxonomy" id="3040156"/>
    <lineage>
        <taxon>Eukaryota</taxon>
        <taxon>Fungi</taxon>
        <taxon>Dikarya</taxon>
        <taxon>Ascomycota</taxon>
        <taxon>Pezizomycotina</taxon>
        <taxon>Sordariomycetes</taxon>
        <taxon>Sordariomycetidae</taxon>
        <taxon>Sordariales</taxon>
        <taxon>Podosporaceae</taxon>
        <taxon>Podospora</taxon>
    </lineage>
</organism>